<dbReference type="GO" id="GO:0016787">
    <property type="term" value="F:hydrolase activity"/>
    <property type="evidence" value="ECO:0007669"/>
    <property type="project" value="UniProtKB-KW"/>
</dbReference>
<reference evidence="7 8" key="1">
    <citation type="journal article" date="2019" name="Nat. Ecol. Evol.">
        <title>Megaphylogeny resolves global patterns of mushroom evolution.</title>
        <authorList>
            <person name="Varga T."/>
            <person name="Krizsan K."/>
            <person name="Foldi C."/>
            <person name="Dima B."/>
            <person name="Sanchez-Garcia M."/>
            <person name="Sanchez-Ramirez S."/>
            <person name="Szollosi G.J."/>
            <person name="Szarkandi J.G."/>
            <person name="Papp V."/>
            <person name="Albert L."/>
            <person name="Andreopoulos W."/>
            <person name="Angelini C."/>
            <person name="Antonin V."/>
            <person name="Barry K.W."/>
            <person name="Bougher N.L."/>
            <person name="Buchanan P."/>
            <person name="Buyck B."/>
            <person name="Bense V."/>
            <person name="Catcheside P."/>
            <person name="Chovatia M."/>
            <person name="Cooper J."/>
            <person name="Damon W."/>
            <person name="Desjardin D."/>
            <person name="Finy P."/>
            <person name="Geml J."/>
            <person name="Haridas S."/>
            <person name="Hughes K."/>
            <person name="Justo A."/>
            <person name="Karasinski D."/>
            <person name="Kautmanova I."/>
            <person name="Kiss B."/>
            <person name="Kocsube S."/>
            <person name="Kotiranta H."/>
            <person name="LaButti K.M."/>
            <person name="Lechner B.E."/>
            <person name="Liimatainen K."/>
            <person name="Lipzen A."/>
            <person name="Lukacs Z."/>
            <person name="Mihaltcheva S."/>
            <person name="Morgado L.N."/>
            <person name="Niskanen T."/>
            <person name="Noordeloos M.E."/>
            <person name="Ohm R.A."/>
            <person name="Ortiz-Santana B."/>
            <person name="Ovrebo C."/>
            <person name="Racz N."/>
            <person name="Riley R."/>
            <person name="Savchenko A."/>
            <person name="Shiryaev A."/>
            <person name="Soop K."/>
            <person name="Spirin V."/>
            <person name="Szebenyi C."/>
            <person name="Tomsovsky M."/>
            <person name="Tulloss R.E."/>
            <person name="Uehling J."/>
            <person name="Grigoriev I.V."/>
            <person name="Vagvolgyi C."/>
            <person name="Papp T."/>
            <person name="Martin F.M."/>
            <person name="Miettinen O."/>
            <person name="Hibbett D.S."/>
            <person name="Nagy L.G."/>
        </authorList>
    </citation>
    <scope>NUCLEOTIDE SEQUENCE [LARGE SCALE GENOMIC DNA]</scope>
    <source>
        <strain evidence="7 8">CBS 166.37</strain>
    </source>
</reference>
<dbReference type="GO" id="GO:0009166">
    <property type="term" value="P:nucleotide catabolic process"/>
    <property type="evidence" value="ECO:0007669"/>
    <property type="project" value="InterPro"/>
</dbReference>
<evidence type="ECO:0000313" key="8">
    <source>
        <dbReference type="Proteomes" id="UP000308652"/>
    </source>
</evidence>
<evidence type="ECO:0000256" key="3">
    <source>
        <dbReference type="RuleBase" id="RU362119"/>
    </source>
</evidence>
<dbReference type="Gene3D" id="3.90.780.10">
    <property type="entry name" value="5'-Nucleotidase, C-terminal domain"/>
    <property type="match status" value="1"/>
</dbReference>
<feature type="compositionally biased region" description="Basic and acidic residues" evidence="4">
    <location>
        <begin position="642"/>
        <end position="658"/>
    </location>
</feature>
<evidence type="ECO:0000313" key="7">
    <source>
        <dbReference type="EMBL" id="TFK42780.1"/>
    </source>
</evidence>
<comment type="similarity">
    <text evidence="1 3">Belongs to the 5'-nucleotidase family.</text>
</comment>
<dbReference type="OrthoDB" id="10252235at2759"/>
<dbReference type="InterPro" id="IPR008334">
    <property type="entry name" value="5'-Nucleotdase_C"/>
</dbReference>
<feature type="region of interest" description="Disordered" evidence="4">
    <location>
        <begin position="628"/>
        <end position="665"/>
    </location>
</feature>
<dbReference type="GO" id="GO:0000166">
    <property type="term" value="F:nucleotide binding"/>
    <property type="evidence" value="ECO:0007669"/>
    <property type="project" value="UniProtKB-KW"/>
</dbReference>
<dbReference type="InterPro" id="IPR006179">
    <property type="entry name" value="5_nucleotidase/apyrase"/>
</dbReference>
<dbReference type="STRING" id="68775.A0A5C3MC63"/>
<gene>
    <name evidence="7" type="ORF">BDQ12DRAFT_598099</name>
</gene>
<sequence length="681" mass="75573">MSNLSILHFNDVYRVTPQKLSPTSTETVDVTQFAALVDDLRDQWPKRSDGKRDGLVLFSGDLFSPSVESSVTRGSHMVPVINDIAPDVSLTGNHDFDFGYPHLSKLVQDTKFPWVLSNIIDETTSRVPEHLNEFSILERGGLRIGIIGLVEEEWIATVASWPATFKYKSMTETGLDLSKRLRDPQGGYRCDLIVALTHSRIPNDISLAKELCALSPSARRTVDISKRHGVDLLLGGHDHLYFVSKGVNSWENYDIDQEVLGAEEDEGHVLVIKSGTDFRDLSELTLDVESTPEGSIRNKVIQRITGCRHSIQASLRSSETMAKLLKTILSSVSSTLKAPVCKTTVPIDVRSQLIRTDETAAANWFADVIRHVYDEALCMKGCGGADAVFICAGTLRGDSVYGPGVMTLGNILEVLPFEDPIVVLEVDGAVLWDALEASLSTWPAQEGRFPVVSGMKVSWDSRKEPGQRVLRLWLIVDSEGNNTPSEDTSSTLDLEVELEPIKREKGGRKYKIVTRDYMAEGHDGFVAFKGQKYLVDHESGHLMSSIVRKYLLGSHFVNKMARLQDQKSFDGLQSATQVAVLHEQNRRRNEGHTETKSTAVNQWKHAADLAIQRIRSLRSNGHYRNTMNVSATEHMSPVDVFDGQKARKGEKTGSRETEGSDDDLLVISPVVDGRLKDVGRH</sequence>
<proteinExistence type="inferred from homology"/>
<dbReference type="PANTHER" id="PTHR11575">
    <property type="entry name" value="5'-NUCLEOTIDASE-RELATED"/>
    <property type="match status" value="1"/>
</dbReference>
<keyword evidence="3" id="KW-0378">Hydrolase</keyword>
<organism evidence="7 8">
    <name type="scientific">Crucibulum laeve</name>
    <dbReference type="NCBI Taxonomy" id="68775"/>
    <lineage>
        <taxon>Eukaryota</taxon>
        <taxon>Fungi</taxon>
        <taxon>Dikarya</taxon>
        <taxon>Basidiomycota</taxon>
        <taxon>Agaricomycotina</taxon>
        <taxon>Agaricomycetes</taxon>
        <taxon>Agaricomycetidae</taxon>
        <taxon>Agaricales</taxon>
        <taxon>Agaricineae</taxon>
        <taxon>Nidulariaceae</taxon>
        <taxon>Crucibulum</taxon>
    </lineage>
</organism>
<keyword evidence="2" id="KW-0732">Signal</keyword>
<feature type="domain" description="5'-Nucleotidase C-terminal" evidence="6">
    <location>
        <begin position="351"/>
        <end position="529"/>
    </location>
</feature>
<dbReference type="SUPFAM" id="SSF55816">
    <property type="entry name" value="5'-nucleotidase (syn. UDP-sugar hydrolase), C-terminal domain"/>
    <property type="match status" value="1"/>
</dbReference>
<dbReference type="PRINTS" id="PR01607">
    <property type="entry name" value="APYRASEFAMLY"/>
</dbReference>
<evidence type="ECO:0000256" key="4">
    <source>
        <dbReference type="SAM" id="MobiDB-lite"/>
    </source>
</evidence>
<accession>A0A5C3MC63</accession>
<evidence type="ECO:0000256" key="2">
    <source>
        <dbReference type="ARBA" id="ARBA00022729"/>
    </source>
</evidence>
<dbReference type="Pfam" id="PF02872">
    <property type="entry name" value="5_nucleotid_C"/>
    <property type="match status" value="1"/>
</dbReference>
<evidence type="ECO:0000256" key="1">
    <source>
        <dbReference type="ARBA" id="ARBA00006654"/>
    </source>
</evidence>
<dbReference type="InterPro" id="IPR036907">
    <property type="entry name" value="5'-Nucleotdase_C_sf"/>
</dbReference>
<dbReference type="InterPro" id="IPR029052">
    <property type="entry name" value="Metallo-depent_PP-like"/>
</dbReference>
<name>A0A5C3MC63_9AGAR</name>
<dbReference type="InterPro" id="IPR004843">
    <property type="entry name" value="Calcineurin-like_PHP"/>
</dbReference>
<feature type="domain" description="Calcineurin-like phosphoesterase" evidence="5">
    <location>
        <begin position="5"/>
        <end position="240"/>
    </location>
</feature>
<dbReference type="Proteomes" id="UP000308652">
    <property type="component" value="Unassembled WGS sequence"/>
</dbReference>
<evidence type="ECO:0000259" key="5">
    <source>
        <dbReference type="Pfam" id="PF00149"/>
    </source>
</evidence>
<evidence type="ECO:0000259" key="6">
    <source>
        <dbReference type="Pfam" id="PF02872"/>
    </source>
</evidence>
<keyword evidence="3" id="KW-0547">Nucleotide-binding</keyword>
<protein>
    <submittedName>
        <fullName evidence="7">Metallo-dependent phosphatase-like protein</fullName>
    </submittedName>
</protein>
<dbReference type="Gene3D" id="3.60.21.10">
    <property type="match status" value="1"/>
</dbReference>
<dbReference type="Pfam" id="PF00149">
    <property type="entry name" value="Metallophos"/>
    <property type="match status" value="1"/>
</dbReference>
<dbReference type="PANTHER" id="PTHR11575:SF48">
    <property type="entry name" value="5'-NUCLEOTIDASE"/>
    <property type="match status" value="1"/>
</dbReference>
<dbReference type="EMBL" id="ML213592">
    <property type="protein sequence ID" value="TFK42780.1"/>
    <property type="molecule type" value="Genomic_DNA"/>
</dbReference>
<keyword evidence="8" id="KW-1185">Reference proteome</keyword>
<dbReference type="AlphaFoldDB" id="A0A5C3MC63"/>
<dbReference type="SUPFAM" id="SSF56300">
    <property type="entry name" value="Metallo-dependent phosphatases"/>
    <property type="match status" value="1"/>
</dbReference>